<organism evidence="3 4">
    <name type="scientific">Sporolactobacillus spathodeae</name>
    <dbReference type="NCBI Taxonomy" id="1465502"/>
    <lineage>
        <taxon>Bacteria</taxon>
        <taxon>Bacillati</taxon>
        <taxon>Bacillota</taxon>
        <taxon>Bacilli</taxon>
        <taxon>Bacillales</taxon>
        <taxon>Sporolactobacillaceae</taxon>
        <taxon>Sporolactobacillus</taxon>
    </lineage>
</organism>
<evidence type="ECO:0000313" key="3">
    <source>
        <dbReference type="EMBL" id="MBM7657748.1"/>
    </source>
</evidence>
<dbReference type="PANTHER" id="PTHR46517:SF1">
    <property type="entry name" value="FRUCTOSE-2,6-BISPHOSPHATASE TIGAR"/>
    <property type="match status" value="1"/>
</dbReference>
<keyword evidence="2" id="KW-0812">Transmembrane</keyword>
<dbReference type="RefSeq" id="WP_205006077.1">
    <property type="nucleotide sequence ID" value="NZ_CBCRXA010000006.1"/>
</dbReference>
<protein>
    <submittedName>
        <fullName evidence="3">Phosphoglycerate mutase</fullName>
        <ecNumber evidence="3">5.4.2.12</ecNumber>
    </submittedName>
</protein>
<dbReference type="EMBL" id="JAFBEV010000008">
    <property type="protein sequence ID" value="MBM7657748.1"/>
    <property type="molecule type" value="Genomic_DNA"/>
</dbReference>
<evidence type="ECO:0000256" key="1">
    <source>
        <dbReference type="ARBA" id="ARBA00022801"/>
    </source>
</evidence>
<name>A0ABS2Q7M6_9BACL</name>
<keyword evidence="2" id="KW-1133">Transmembrane helix</keyword>
<dbReference type="InterPro" id="IPR029033">
    <property type="entry name" value="His_PPase_superfam"/>
</dbReference>
<keyword evidence="4" id="KW-1185">Reference proteome</keyword>
<dbReference type="Proteomes" id="UP000823201">
    <property type="component" value="Unassembled WGS sequence"/>
</dbReference>
<reference evidence="3 4" key="1">
    <citation type="submission" date="2021-01" db="EMBL/GenBank/DDBJ databases">
        <title>Genomic Encyclopedia of Type Strains, Phase IV (KMG-IV): sequencing the most valuable type-strain genomes for metagenomic binning, comparative biology and taxonomic classification.</title>
        <authorList>
            <person name="Goeker M."/>
        </authorList>
    </citation>
    <scope>NUCLEOTIDE SEQUENCE [LARGE SCALE GENOMIC DNA]</scope>
    <source>
        <strain evidence="3 4">DSM 100968</strain>
    </source>
</reference>
<keyword evidence="2" id="KW-0472">Membrane</keyword>
<evidence type="ECO:0000256" key="2">
    <source>
        <dbReference type="SAM" id="Phobius"/>
    </source>
</evidence>
<keyword evidence="3" id="KW-0413">Isomerase</keyword>
<accession>A0ABS2Q7M6</accession>
<dbReference type="PROSITE" id="PS00175">
    <property type="entry name" value="PG_MUTASE"/>
    <property type="match status" value="1"/>
</dbReference>
<dbReference type="GO" id="GO:0004619">
    <property type="term" value="F:phosphoglycerate mutase activity"/>
    <property type="evidence" value="ECO:0007669"/>
    <property type="project" value="UniProtKB-EC"/>
</dbReference>
<dbReference type="InterPro" id="IPR013078">
    <property type="entry name" value="His_Pase_superF_clade-1"/>
</dbReference>
<dbReference type="InterPro" id="IPR051695">
    <property type="entry name" value="Phosphoglycerate_Mutase"/>
</dbReference>
<dbReference type="Pfam" id="PF00300">
    <property type="entry name" value="His_Phos_1"/>
    <property type="match status" value="1"/>
</dbReference>
<evidence type="ECO:0000313" key="4">
    <source>
        <dbReference type="Proteomes" id="UP000823201"/>
    </source>
</evidence>
<keyword evidence="1" id="KW-0378">Hydrolase</keyword>
<gene>
    <name evidence="3" type="ORF">JOC27_001198</name>
</gene>
<sequence>MKNIYIVRHGETFFNVLSRIQGWCDTPLTLKGKESARKLGTLFSNKDICFDIAFTSDLTRAVDTTKLILENGKYNSDIPMIETTNLREVSFGCFEGNNSSEVWRLAATNFDMPFSRSGYTDYEKIILLESIKKMDFFNFAEDLNDIKLRISSLLNQIATSSYNNILVVSHGLFISCLIFYLFKDKNVKRMSNSTVRKILFDGQNFKVNELDLHNQEDNY</sequence>
<comment type="caution">
    <text evidence="3">The sequence shown here is derived from an EMBL/GenBank/DDBJ whole genome shotgun (WGS) entry which is preliminary data.</text>
</comment>
<dbReference type="PANTHER" id="PTHR46517">
    <property type="entry name" value="FRUCTOSE-2,6-BISPHOSPHATASE TIGAR"/>
    <property type="match status" value="1"/>
</dbReference>
<dbReference type="InterPro" id="IPR001345">
    <property type="entry name" value="PG/BPGM_mutase_AS"/>
</dbReference>
<proteinExistence type="predicted"/>
<dbReference type="SUPFAM" id="SSF53254">
    <property type="entry name" value="Phosphoglycerate mutase-like"/>
    <property type="match status" value="1"/>
</dbReference>
<dbReference type="Gene3D" id="3.40.50.1240">
    <property type="entry name" value="Phosphoglycerate mutase-like"/>
    <property type="match status" value="1"/>
</dbReference>
<feature type="transmembrane region" description="Helical" evidence="2">
    <location>
        <begin position="162"/>
        <end position="182"/>
    </location>
</feature>
<dbReference type="SMART" id="SM00855">
    <property type="entry name" value="PGAM"/>
    <property type="match status" value="1"/>
</dbReference>
<dbReference type="EC" id="5.4.2.12" evidence="3"/>
<dbReference type="CDD" id="cd07067">
    <property type="entry name" value="HP_PGM_like"/>
    <property type="match status" value="1"/>
</dbReference>
<dbReference type="PIRSF" id="PIRSF000709">
    <property type="entry name" value="6PFK_2-Ptase"/>
    <property type="match status" value="1"/>
</dbReference>